<feature type="transmembrane region" description="Helical" evidence="3">
    <location>
        <begin position="30"/>
        <end position="49"/>
    </location>
</feature>
<feature type="compositionally biased region" description="Polar residues" evidence="2">
    <location>
        <begin position="405"/>
        <end position="415"/>
    </location>
</feature>
<proteinExistence type="predicted"/>
<name>A0ABD2WRU5_9HYME</name>
<sequence length="1021" mass="115919">MFRLNSIKDLAISVNGVELSDGFTNSMKKLLGFIVIVNFSCGMINPVTYLLKLYPVITWRGSGLLVPWLVTHAINTVLPKLMSITVAFVFYSARVISTASLTEFLIVESINILIAWYNWYVFLMFYIDLRDIENSRLRIAHGALPRRSKSHSSNPDLRNYLQEFINSDSVLQKLKRAKSLESLTTEIANRVNEIDDNSTTSDSVYLTPAEKSMIILKLTKQEVEEARKQKSESRMCSNSINDSTLTNRSLESDSESSSVSQQNKFLVVPPNSVDQMAEKKSCDCSAPSSDSERDSDDLVLSVSKKITRQSDDPEELASKPIISIETNIQANFFQVNNCTSSRNRMLENILPAVIVADLSTHYAFNNDGTQDLQTLMKENAGFLEKLYANMNYNDRPLQKCRGRNSLLNDQPSTSKMNDDEKHLEDFKNDSDEESPTRPRMSLPEGDRQDQLGFNNRTNHKTSRSHSSVANFPESMNQSKNGQKQQAMTLKSHDVLNNELSKAETSQKRKKSMITNYTNNGFSLNKPKISPFENLPECQEEFLPSSSESFEIDTDSSTMLFFVDDRSDHNCDVNWLKWNQGKAPTNNQSQQADFLAGSSTDEDEFDRPRKSEFRNTVEQIDFSLEPQTSNSNKSGPVFPSSNNSHVPETRVLTDSDTLYMLQSAFSFCDDSKRGFQMGPEANEPYPIFQSVSLTIDEVFKASDWRNLAEIRPQQNSEPDFSDDGFYLFGNDEPLLMGGGDTRNFSQATAEVRTEHTDEFIRRKNASVDLLKELQDLIDSSKQTLDVITGSSSQQLATNIADYKASLDELKKKSDKIYREMKNLEDDFGDAGPSKLNQLQRSNEKNNKQNLLSKYISLIDKDDSEDSDELDRAFNFKPSDKTLKDAQKHKKTSKFDELEMKKFMREPKIVMMTNHISHDGARNFDSCCSHQSPVPDAAPVSRVEKVRPTPTLPTFRARMTRSQENLEEHRQYLESSESIDRTIQNWNKDSEESLNTVQEDYGYGRKKLPASVSNSDMEDFPAI</sequence>
<feature type="compositionally biased region" description="Polar residues" evidence="2">
    <location>
        <begin position="986"/>
        <end position="996"/>
    </location>
</feature>
<keyword evidence="3" id="KW-0812">Transmembrane</keyword>
<feature type="region of interest" description="Disordered" evidence="2">
    <location>
        <begin position="226"/>
        <end position="298"/>
    </location>
</feature>
<feature type="compositionally biased region" description="Basic and acidic residues" evidence="2">
    <location>
        <begin position="416"/>
        <end position="429"/>
    </location>
</feature>
<gene>
    <name evidence="4" type="ORF">TKK_010465</name>
</gene>
<dbReference type="AlphaFoldDB" id="A0ABD2WRU5"/>
<comment type="caution">
    <text evidence="4">The sequence shown here is derived from an EMBL/GenBank/DDBJ whole genome shotgun (WGS) entry which is preliminary data.</text>
</comment>
<feature type="compositionally biased region" description="Polar residues" evidence="2">
    <location>
        <begin position="624"/>
        <end position="645"/>
    </location>
</feature>
<evidence type="ECO:0000313" key="5">
    <source>
        <dbReference type="Proteomes" id="UP001627154"/>
    </source>
</evidence>
<keyword evidence="5" id="KW-1185">Reference proteome</keyword>
<feature type="coiled-coil region" evidence="1">
    <location>
        <begin position="791"/>
        <end position="825"/>
    </location>
</feature>
<evidence type="ECO:0000256" key="2">
    <source>
        <dbReference type="SAM" id="MobiDB-lite"/>
    </source>
</evidence>
<accession>A0ABD2WRU5</accession>
<keyword evidence="1" id="KW-0175">Coiled coil</keyword>
<feature type="compositionally biased region" description="Polar residues" evidence="2">
    <location>
        <begin position="464"/>
        <end position="482"/>
    </location>
</feature>
<feature type="region of interest" description="Disordered" evidence="2">
    <location>
        <begin position="986"/>
        <end position="1021"/>
    </location>
</feature>
<feature type="region of interest" description="Disordered" evidence="2">
    <location>
        <begin position="620"/>
        <end position="647"/>
    </location>
</feature>
<evidence type="ECO:0000313" key="4">
    <source>
        <dbReference type="EMBL" id="KAL3395354.1"/>
    </source>
</evidence>
<reference evidence="4 5" key="1">
    <citation type="journal article" date="2024" name="bioRxiv">
        <title>A reference genome for Trichogramma kaykai: A tiny desert-dwelling parasitoid wasp with competing sex-ratio distorters.</title>
        <authorList>
            <person name="Culotta J."/>
            <person name="Lindsey A.R."/>
        </authorList>
    </citation>
    <scope>NUCLEOTIDE SEQUENCE [LARGE SCALE GENOMIC DNA]</scope>
    <source>
        <strain evidence="4 5">KSX58</strain>
    </source>
</reference>
<feature type="transmembrane region" description="Helical" evidence="3">
    <location>
        <begin position="69"/>
        <end position="93"/>
    </location>
</feature>
<dbReference type="Proteomes" id="UP001627154">
    <property type="component" value="Unassembled WGS sequence"/>
</dbReference>
<protein>
    <submittedName>
        <fullName evidence="4">Uncharacterized protein</fullName>
    </submittedName>
</protein>
<evidence type="ECO:0000256" key="3">
    <source>
        <dbReference type="SAM" id="Phobius"/>
    </source>
</evidence>
<feature type="compositionally biased region" description="Polar residues" evidence="2">
    <location>
        <begin position="234"/>
        <end position="248"/>
    </location>
</feature>
<evidence type="ECO:0000256" key="1">
    <source>
        <dbReference type="SAM" id="Coils"/>
    </source>
</evidence>
<feature type="transmembrane region" description="Helical" evidence="3">
    <location>
        <begin position="105"/>
        <end position="127"/>
    </location>
</feature>
<keyword evidence="3" id="KW-1133">Transmembrane helix</keyword>
<feature type="region of interest" description="Disordered" evidence="2">
    <location>
        <begin position="399"/>
        <end position="482"/>
    </location>
</feature>
<keyword evidence="3" id="KW-0472">Membrane</keyword>
<organism evidence="4 5">
    <name type="scientific">Trichogramma kaykai</name>
    <dbReference type="NCBI Taxonomy" id="54128"/>
    <lineage>
        <taxon>Eukaryota</taxon>
        <taxon>Metazoa</taxon>
        <taxon>Ecdysozoa</taxon>
        <taxon>Arthropoda</taxon>
        <taxon>Hexapoda</taxon>
        <taxon>Insecta</taxon>
        <taxon>Pterygota</taxon>
        <taxon>Neoptera</taxon>
        <taxon>Endopterygota</taxon>
        <taxon>Hymenoptera</taxon>
        <taxon>Apocrita</taxon>
        <taxon>Proctotrupomorpha</taxon>
        <taxon>Chalcidoidea</taxon>
        <taxon>Trichogrammatidae</taxon>
        <taxon>Trichogramma</taxon>
    </lineage>
</organism>
<dbReference type="EMBL" id="JBJJXI010000082">
    <property type="protein sequence ID" value="KAL3395354.1"/>
    <property type="molecule type" value="Genomic_DNA"/>
</dbReference>